<proteinExistence type="predicted"/>
<protein>
    <submittedName>
        <fullName evidence="1">Uncharacterized protein</fullName>
    </submittedName>
</protein>
<name>A0A432ZZ91_9FUNG</name>
<dbReference type="AlphaFoldDB" id="A0A432ZZ91"/>
<evidence type="ECO:0000313" key="1">
    <source>
        <dbReference type="EMBL" id="RUO95778.1"/>
    </source>
</evidence>
<accession>A0A432ZZ91</accession>
<reference evidence="1 2" key="1">
    <citation type="journal article" date="2018" name="New Phytol.">
        <title>Phylogenomics of Endogonaceae and evolution of mycorrhizas within Mucoromycota.</title>
        <authorList>
            <person name="Chang Y."/>
            <person name="Desiro A."/>
            <person name="Na H."/>
            <person name="Sandor L."/>
            <person name="Lipzen A."/>
            <person name="Clum A."/>
            <person name="Barry K."/>
            <person name="Grigoriev I.V."/>
            <person name="Martin F.M."/>
            <person name="Stajich J.E."/>
            <person name="Smith M.E."/>
            <person name="Bonito G."/>
            <person name="Spatafora J.W."/>
        </authorList>
    </citation>
    <scope>NUCLEOTIDE SEQUENCE [LARGE SCALE GENOMIC DNA]</scope>
    <source>
        <strain evidence="1 2">GMNB39</strain>
    </source>
</reference>
<comment type="caution">
    <text evidence="1">The sequence shown here is derived from an EMBL/GenBank/DDBJ whole genome shotgun (WGS) entry which is preliminary data.</text>
</comment>
<dbReference type="OrthoDB" id="5803672at2759"/>
<keyword evidence="2" id="KW-1185">Reference proteome</keyword>
<sequence>MPRVFLGGVTDMLTLFDCLDVFTVQSNNWDVSSSFTDLSRYNAAQPTAQQRTDFTATVTAMLNIDGNCSSVTVPTSISSIYAIRTFRDTSKNTDFCVFYEKTSRQSFISTRREYEKGWGIFVVPKTVRQVSRFIHLSAPHPKWDSGTPQQAAYLFANSGAKSLLVDGRHRWAISTQSTCISAGNHSLTDPTHDNKEVFHSASQVIHNWLRTLALSQVDVRLSKFMERLQILVVDLVGLSTRVSLSRKFPRKSIPAVAVHNHLLHANTTIYTIHLSSNTKIKATASLEVPLSTRPIPLPRPTALPITSLEFGAGSGGVNMPINDTVCDLAAFTNVFGRIVNGVSNEPANNECVTAATDTSALNRNRFVHAEQSPAMRTLSPDSCPSTGCAGAFRSINTNWPAWNTALKKAFAATCVGGVPTDSGSLLCPP</sequence>
<evidence type="ECO:0000313" key="2">
    <source>
        <dbReference type="Proteomes" id="UP000268093"/>
    </source>
</evidence>
<gene>
    <name evidence="1" type="ORF">BC936DRAFT_143246</name>
</gene>
<dbReference type="EMBL" id="RBNI01025970">
    <property type="protein sequence ID" value="RUO95778.1"/>
    <property type="molecule type" value="Genomic_DNA"/>
</dbReference>
<organism evidence="1 2">
    <name type="scientific">Jimgerdemannia flammicorona</name>
    <dbReference type="NCBI Taxonomy" id="994334"/>
    <lineage>
        <taxon>Eukaryota</taxon>
        <taxon>Fungi</taxon>
        <taxon>Fungi incertae sedis</taxon>
        <taxon>Mucoromycota</taxon>
        <taxon>Mucoromycotina</taxon>
        <taxon>Endogonomycetes</taxon>
        <taxon>Endogonales</taxon>
        <taxon>Endogonaceae</taxon>
        <taxon>Jimgerdemannia</taxon>
    </lineage>
</organism>
<dbReference type="Proteomes" id="UP000268093">
    <property type="component" value="Unassembled WGS sequence"/>
</dbReference>